<evidence type="ECO:0000256" key="1">
    <source>
        <dbReference type="SAM" id="MobiDB-lite"/>
    </source>
</evidence>
<proteinExistence type="predicted"/>
<dbReference type="Proteomes" id="UP001344447">
    <property type="component" value="Unassembled WGS sequence"/>
</dbReference>
<protein>
    <submittedName>
        <fullName evidence="2">Uncharacterized protein</fullName>
    </submittedName>
</protein>
<sequence>MNRLNFYGLCLSGAIGMGLLVGSPICRPVFGEILGANRDQEKREKEIKILMAGGTIDPHHHDDHHDNHGHGHGKIKGHH</sequence>
<accession>A0AAN7TZH0</accession>
<organism evidence="2 3">
    <name type="scientific">Dictyostelium firmibasis</name>
    <dbReference type="NCBI Taxonomy" id="79012"/>
    <lineage>
        <taxon>Eukaryota</taxon>
        <taxon>Amoebozoa</taxon>
        <taxon>Evosea</taxon>
        <taxon>Eumycetozoa</taxon>
        <taxon>Dictyostelia</taxon>
        <taxon>Dictyosteliales</taxon>
        <taxon>Dictyosteliaceae</taxon>
        <taxon>Dictyostelium</taxon>
    </lineage>
</organism>
<keyword evidence="3" id="KW-1185">Reference proteome</keyword>
<evidence type="ECO:0000313" key="3">
    <source>
        <dbReference type="Proteomes" id="UP001344447"/>
    </source>
</evidence>
<name>A0AAN7TZH0_9MYCE</name>
<reference evidence="2 3" key="1">
    <citation type="submission" date="2023-11" db="EMBL/GenBank/DDBJ databases">
        <title>Dfirmibasis_genome.</title>
        <authorList>
            <person name="Edelbroek B."/>
            <person name="Kjellin J."/>
            <person name="Jerlstrom-Hultqvist J."/>
            <person name="Soderbom F."/>
        </authorList>
    </citation>
    <scope>NUCLEOTIDE SEQUENCE [LARGE SCALE GENOMIC DNA]</scope>
    <source>
        <strain evidence="2 3">TNS-C-14</strain>
    </source>
</reference>
<feature type="compositionally biased region" description="Basic residues" evidence="1">
    <location>
        <begin position="70"/>
        <end position="79"/>
    </location>
</feature>
<gene>
    <name evidence="2" type="ORF">RB653_003168</name>
</gene>
<dbReference type="EMBL" id="JAVFKY010000004">
    <property type="protein sequence ID" value="KAK5578215.1"/>
    <property type="molecule type" value="Genomic_DNA"/>
</dbReference>
<feature type="compositionally biased region" description="Basic and acidic residues" evidence="1">
    <location>
        <begin position="57"/>
        <end position="69"/>
    </location>
</feature>
<evidence type="ECO:0000313" key="2">
    <source>
        <dbReference type="EMBL" id="KAK5578215.1"/>
    </source>
</evidence>
<dbReference type="AlphaFoldDB" id="A0AAN7TZH0"/>
<feature type="region of interest" description="Disordered" evidence="1">
    <location>
        <begin position="55"/>
        <end position="79"/>
    </location>
</feature>
<comment type="caution">
    <text evidence="2">The sequence shown here is derived from an EMBL/GenBank/DDBJ whole genome shotgun (WGS) entry which is preliminary data.</text>
</comment>